<evidence type="ECO:0000313" key="1">
    <source>
        <dbReference type="EMBL" id="KAJ7775639.1"/>
    </source>
</evidence>
<accession>A0AAD7K0C9</accession>
<proteinExistence type="predicted"/>
<dbReference type="AlphaFoldDB" id="A0AAD7K0C9"/>
<sequence length="178" mass="20277">MKPEQLGPETYIPKTSSDVTLEFVWKAVRVNVLNVGPDFPFHLELVEDRYRVRFLEFRSSSDPPADIGNPGDIWLNVSPASYVLFALNANKEWVRWCPTLDTAGMIVHPFLPLYALWCTIKQASWYHRDKIGGDWAGRRLTARQDLGGYACAADMLDPSVGVRLILLHEEMQRNKSKS</sequence>
<dbReference type="Proteomes" id="UP001215280">
    <property type="component" value="Unassembled WGS sequence"/>
</dbReference>
<keyword evidence="2" id="KW-1185">Reference proteome</keyword>
<organism evidence="1 2">
    <name type="scientific">Mycena maculata</name>
    <dbReference type="NCBI Taxonomy" id="230809"/>
    <lineage>
        <taxon>Eukaryota</taxon>
        <taxon>Fungi</taxon>
        <taxon>Dikarya</taxon>
        <taxon>Basidiomycota</taxon>
        <taxon>Agaricomycotina</taxon>
        <taxon>Agaricomycetes</taxon>
        <taxon>Agaricomycetidae</taxon>
        <taxon>Agaricales</taxon>
        <taxon>Marasmiineae</taxon>
        <taxon>Mycenaceae</taxon>
        <taxon>Mycena</taxon>
    </lineage>
</organism>
<protein>
    <submittedName>
        <fullName evidence="1">Uncharacterized protein</fullName>
    </submittedName>
</protein>
<reference evidence="1" key="1">
    <citation type="submission" date="2023-03" db="EMBL/GenBank/DDBJ databases">
        <title>Massive genome expansion in bonnet fungi (Mycena s.s.) driven by repeated elements and novel gene families across ecological guilds.</title>
        <authorList>
            <consortium name="Lawrence Berkeley National Laboratory"/>
            <person name="Harder C.B."/>
            <person name="Miyauchi S."/>
            <person name="Viragh M."/>
            <person name="Kuo A."/>
            <person name="Thoen E."/>
            <person name="Andreopoulos B."/>
            <person name="Lu D."/>
            <person name="Skrede I."/>
            <person name="Drula E."/>
            <person name="Henrissat B."/>
            <person name="Morin E."/>
            <person name="Kohler A."/>
            <person name="Barry K."/>
            <person name="LaButti K."/>
            <person name="Morin E."/>
            <person name="Salamov A."/>
            <person name="Lipzen A."/>
            <person name="Mereny Z."/>
            <person name="Hegedus B."/>
            <person name="Baldrian P."/>
            <person name="Stursova M."/>
            <person name="Weitz H."/>
            <person name="Taylor A."/>
            <person name="Grigoriev I.V."/>
            <person name="Nagy L.G."/>
            <person name="Martin F."/>
            <person name="Kauserud H."/>
        </authorList>
    </citation>
    <scope>NUCLEOTIDE SEQUENCE</scope>
    <source>
        <strain evidence="1">CBHHK188m</strain>
    </source>
</reference>
<name>A0AAD7K0C9_9AGAR</name>
<evidence type="ECO:0000313" key="2">
    <source>
        <dbReference type="Proteomes" id="UP001215280"/>
    </source>
</evidence>
<comment type="caution">
    <text evidence="1">The sequence shown here is derived from an EMBL/GenBank/DDBJ whole genome shotgun (WGS) entry which is preliminary data.</text>
</comment>
<gene>
    <name evidence="1" type="ORF">DFH07DRAFT_952027</name>
</gene>
<dbReference type="EMBL" id="JARJLG010000014">
    <property type="protein sequence ID" value="KAJ7775639.1"/>
    <property type="molecule type" value="Genomic_DNA"/>
</dbReference>